<keyword evidence="2 5" id="KW-0812">Transmembrane</keyword>
<accession>A0A9D9IH10</accession>
<keyword evidence="4 5" id="KW-0472">Membrane</keyword>
<reference evidence="7" key="2">
    <citation type="journal article" date="2021" name="PeerJ">
        <title>Extensive microbial diversity within the chicken gut microbiome revealed by metagenomics and culture.</title>
        <authorList>
            <person name="Gilroy R."/>
            <person name="Ravi A."/>
            <person name="Getino M."/>
            <person name="Pursley I."/>
            <person name="Horton D.L."/>
            <person name="Alikhan N.F."/>
            <person name="Baker D."/>
            <person name="Gharbi K."/>
            <person name="Hall N."/>
            <person name="Watson M."/>
            <person name="Adriaenssens E.M."/>
            <person name="Foster-Nyarko E."/>
            <person name="Jarju S."/>
            <person name="Secka A."/>
            <person name="Antonio M."/>
            <person name="Oren A."/>
            <person name="Chaudhuri R.R."/>
            <person name="La Ragione R."/>
            <person name="Hildebrand F."/>
            <person name="Pallen M.J."/>
        </authorList>
    </citation>
    <scope>NUCLEOTIDE SEQUENCE</scope>
    <source>
        <strain evidence="7">B1-8020</strain>
    </source>
</reference>
<comment type="caution">
    <text evidence="7">The sequence shown here is derived from an EMBL/GenBank/DDBJ whole genome shotgun (WGS) entry which is preliminary data.</text>
</comment>
<name>A0A9D9IH10_9BACT</name>
<comment type="subcellular location">
    <subcellularLocation>
        <location evidence="1">Membrane</location>
        <topology evidence="1">Multi-pass membrane protein</topology>
    </subcellularLocation>
</comment>
<evidence type="ECO:0000256" key="3">
    <source>
        <dbReference type="ARBA" id="ARBA00022989"/>
    </source>
</evidence>
<gene>
    <name evidence="7" type="ORF">IAB81_02855</name>
</gene>
<evidence type="ECO:0000259" key="6">
    <source>
        <dbReference type="Pfam" id="PF07291"/>
    </source>
</evidence>
<dbReference type="Proteomes" id="UP000823604">
    <property type="component" value="Unassembled WGS sequence"/>
</dbReference>
<evidence type="ECO:0000256" key="5">
    <source>
        <dbReference type="SAM" id="Phobius"/>
    </source>
</evidence>
<feature type="transmembrane region" description="Helical" evidence="5">
    <location>
        <begin position="118"/>
        <end position="136"/>
    </location>
</feature>
<feature type="domain" description="Methylamine utilisation protein MauE" evidence="6">
    <location>
        <begin position="1"/>
        <end position="130"/>
    </location>
</feature>
<feature type="transmembrane region" description="Helical" evidence="5">
    <location>
        <begin position="45"/>
        <end position="64"/>
    </location>
</feature>
<feature type="transmembrane region" description="Helical" evidence="5">
    <location>
        <begin position="7"/>
        <end position="25"/>
    </location>
</feature>
<sequence>MKSFSILCSYVAGLAFVISGFLKLLDPIGTGFIMEEYFKFLHLGFLSGVSVAAGIVMSALEFILGGLMIVRFKMAFTSVAVLVLMGFYLILTLLLAVFNPPMDCGCFGEAVHLTHLQTLIKNAVLSLICLPPFFKRRSIEYTCRKWHLYYRLALIAVPVFAVPALSLSYRPFVDFTDFKPSSVIDDGYSGEADYSAAMSFIYEKNGERSVFALDNLPDSTWTYVETVTAPVASSSEEGTLLALRDLSGEYVSSLFDDERNMIISVHRPGAFSGEDWERVSRFADRLSACGFSVSIAVAADDAELAELSAVLHVPVCSGDYKTLITLNRSNGGFTYIANMSYPTVVEKWAYPMMDRVDPAEIADEDPDVMLMHATIRRGSFMRIVAFAYLLLIVI</sequence>
<evidence type="ECO:0000313" key="7">
    <source>
        <dbReference type="EMBL" id="MBO8472553.1"/>
    </source>
</evidence>
<feature type="transmembrane region" description="Helical" evidence="5">
    <location>
        <begin position="148"/>
        <end position="169"/>
    </location>
</feature>
<protein>
    <recommendedName>
        <fullName evidence="6">Methylamine utilisation protein MauE domain-containing protein</fullName>
    </recommendedName>
</protein>
<dbReference type="InterPro" id="IPR009908">
    <property type="entry name" value="Methylamine_util_MauE"/>
</dbReference>
<keyword evidence="3 5" id="KW-1133">Transmembrane helix</keyword>
<proteinExistence type="predicted"/>
<feature type="transmembrane region" description="Helical" evidence="5">
    <location>
        <begin position="76"/>
        <end position="98"/>
    </location>
</feature>
<dbReference type="GO" id="GO:0016020">
    <property type="term" value="C:membrane"/>
    <property type="evidence" value="ECO:0007669"/>
    <property type="project" value="UniProtKB-SubCell"/>
</dbReference>
<evidence type="ECO:0000256" key="2">
    <source>
        <dbReference type="ARBA" id="ARBA00022692"/>
    </source>
</evidence>
<dbReference type="AlphaFoldDB" id="A0A9D9IH10"/>
<dbReference type="GO" id="GO:0030416">
    <property type="term" value="P:methylamine metabolic process"/>
    <property type="evidence" value="ECO:0007669"/>
    <property type="project" value="InterPro"/>
</dbReference>
<evidence type="ECO:0000256" key="1">
    <source>
        <dbReference type="ARBA" id="ARBA00004141"/>
    </source>
</evidence>
<dbReference type="Pfam" id="PF07291">
    <property type="entry name" value="MauE"/>
    <property type="match status" value="1"/>
</dbReference>
<organism evidence="7 8">
    <name type="scientific">Candidatus Merdivivens pullicola</name>
    <dbReference type="NCBI Taxonomy" id="2840872"/>
    <lineage>
        <taxon>Bacteria</taxon>
        <taxon>Pseudomonadati</taxon>
        <taxon>Bacteroidota</taxon>
        <taxon>Bacteroidia</taxon>
        <taxon>Bacteroidales</taxon>
        <taxon>Muribaculaceae</taxon>
        <taxon>Muribaculaceae incertae sedis</taxon>
        <taxon>Candidatus Merdivivens</taxon>
    </lineage>
</organism>
<evidence type="ECO:0000256" key="4">
    <source>
        <dbReference type="ARBA" id="ARBA00023136"/>
    </source>
</evidence>
<evidence type="ECO:0000313" key="8">
    <source>
        <dbReference type="Proteomes" id="UP000823604"/>
    </source>
</evidence>
<reference evidence="7" key="1">
    <citation type="submission" date="2020-10" db="EMBL/GenBank/DDBJ databases">
        <authorList>
            <person name="Gilroy R."/>
        </authorList>
    </citation>
    <scope>NUCLEOTIDE SEQUENCE</scope>
    <source>
        <strain evidence="7">B1-8020</strain>
    </source>
</reference>
<dbReference type="EMBL" id="JADIMA010000030">
    <property type="protein sequence ID" value="MBO8472553.1"/>
    <property type="molecule type" value="Genomic_DNA"/>
</dbReference>